<dbReference type="AlphaFoldDB" id="E4X079"/>
<keyword evidence="2 3" id="KW-0040">ANK repeat</keyword>
<keyword evidence="4" id="KW-0472">Membrane</keyword>
<feature type="transmembrane region" description="Helical" evidence="4">
    <location>
        <begin position="96"/>
        <end position="118"/>
    </location>
</feature>
<keyword evidence="4" id="KW-1133">Transmembrane helix</keyword>
<dbReference type="OrthoDB" id="71307at2759"/>
<feature type="transmembrane region" description="Helical" evidence="4">
    <location>
        <begin position="139"/>
        <end position="158"/>
    </location>
</feature>
<evidence type="ECO:0000313" key="5">
    <source>
        <dbReference type="EMBL" id="CBY23178.1"/>
    </source>
</evidence>
<keyword evidence="6" id="KW-1185">Reference proteome</keyword>
<gene>
    <name evidence="5" type="ORF">GSOID_T00015111001</name>
</gene>
<dbReference type="PANTHER" id="PTHR24201">
    <property type="entry name" value="ANK_REP_REGION DOMAIN-CONTAINING PROTEIN"/>
    <property type="match status" value="1"/>
</dbReference>
<reference evidence="5" key="1">
    <citation type="journal article" date="2010" name="Science">
        <title>Plasticity of animal genome architecture unmasked by rapid evolution of a pelagic tunicate.</title>
        <authorList>
            <person name="Denoeud F."/>
            <person name="Henriet S."/>
            <person name="Mungpakdee S."/>
            <person name="Aury J.M."/>
            <person name="Da Silva C."/>
            <person name="Brinkmann H."/>
            <person name="Mikhaleva J."/>
            <person name="Olsen L.C."/>
            <person name="Jubin C."/>
            <person name="Canestro C."/>
            <person name="Bouquet J.M."/>
            <person name="Danks G."/>
            <person name="Poulain J."/>
            <person name="Campsteijn C."/>
            <person name="Adamski M."/>
            <person name="Cross I."/>
            <person name="Yadetie F."/>
            <person name="Muffato M."/>
            <person name="Louis A."/>
            <person name="Butcher S."/>
            <person name="Tsagkogeorga G."/>
            <person name="Konrad A."/>
            <person name="Singh S."/>
            <person name="Jensen M.F."/>
            <person name="Cong E.H."/>
            <person name="Eikeseth-Otteraa H."/>
            <person name="Noel B."/>
            <person name="Anthouard V."/>
            <person name="Porcel B.M."/>
            <person name="Kachouri-Lafond R."/>
            <person name="Nishino A."/>
            <person name="Ugolini M."/>
            <person name="Chourrout P."/>
            <person name="Nishida H."/>
            <person name="Aasland R."/>
            <person name="Huzurbazar S."/>
            <person name="Westhof E."/>
            <person name="Delsuc F."/>
            <person name="Lehrach H."/>
            <person name="Reinhardt R."/>
            <person name="Weissenbach J."/>
            <person name="Roy S.W."/>
            <person name="Artiguenave F."/>
            <person name="Postlethwait J.H."/>
            <person name="Manak J.R."/>
            <person name="Thompson E.M."/>
            <person name="Jaillon O."/>
            <person name="Du Pasquier L."/>
            <person name="Boudinot P."/>
            <person name="Liberles D.A."/>
            <person name="Volff J.N."/>
            <person name="Philippe H."/>
            <person name="Lenhard B."/>
            <person name="Roest Crollius H."/>
            <person name="Wincker P."/>
            <person name="Chourrout D."/>
        </authorList>
    </citation>
    <scope>NUCLEOTIDE SEQUENCE [LARGE SCALE GENOMIC DNA]</scope>
</reference>
<dbReference type="SMART" id="SM00248">
    <property type="entry name" value="ANK"/>
    <property type="match status" value="5"/>
</dbReference>
<name>E4X079_OIKDI</name>
<evidence type="ECO:0000256" key="2">
    <source>
        <dbReference type="ARBA" id="ARBA00023043"/>
    </source>
</evidence>
<feature type="transmembrane region" description="Helical" evidence="4">
    <location>
        <begin position="260"/>
        <end position="277"/>
    </location>
</feature>
<evidence type="ECO:0000256" key="4">
    <source>
        <dbReference type="SAM" id="Phobius"/>
    </source>
</evidence>
<sequence length="603" mass="67822">MSDYEINVIFSICLSVTLLALGAEFYRLVNSIVKELKNNRNRAVNWPRTLSSRCGFLLQVESCFLVSLLEGVNLLYSLNDVAYGQVVYIAKTVPPGLVLPCFLIVAVFVFALCQVGCLRASRALSRFRSERELKSALDFAVWLNFSDLLQLLLLYFGLEKFNSLPSFRQIATAFLLTFHVFIELCYDLHFLARQLRGLPNDLRILCALITVSNVCLAFLHTTRFGLGFAKFFTIDEFSNFVSTSCQNQSALSCLFWFDKFLLVFTFLDLLSIAFILAKMKTMDLSPKLLNPVVYFGPSIPLGTVLLREDENEYPAMMSLELEESRALHSRPGHDYYELAYECCVKNEPKVLREILEKNADDLNVEALLKCAAQWTAADVIDELYPKMPRSQERIDSLPPVAYLGLKNQNAPSTSFKRVLLRFRSYFAEPLDEDGNQLLHLFAVTNRIKPVAMLLELDPSLVKFKNYMGLSALDLVPQENIDMRILLLNCGAVHTIHGVARLGNIADAEDIIHTDKSAVYNLNSFGESACHVAAIFGQTKMIQLLIHRGANINLRNDDGWTPLDEAHACGKLDTAKLLLSHGASDRKIKRSCGSKSQFTRSGTL</sequence>
<feature type="transmembrane region" description="Helical" evidence="4">
    <location>
        <begin position="6"/>
        <end position="29"/>
    </location>
</feature>
<proteinExistence type="predicted"/>
<keyword evidence="4" id="KW-0812">Transmembrane</keyword>
<dbReference type="Gene3D" id="1.25.40.20">
    <property type="entry name" value="Ankyrin repeat-containing domain"/>
    <property type="match status" value="1"/>
</dbReference>
<dbReference type="Pfam" id="PF12796">
    <property type="entry name" value="Ank_2"/>
    <property type="match status" value="1"/>
</dbReference>
<evidence type="ECO:0000256" key="3">
    <source>
        <dbReference type="PROSITE-ProRule" id="PRU00023"/>
    </source>
</evidence>
<dbReference type="SUPFAM" id="SSF48403">
    <property type="entry name" value="Ankyrin repeat"/>
    <property type="match status" value="1"/>
</dbReference>
<dbReference type="InterPro" id="IPR002110">
    <property type="entry name" value="Ankyrin_rpt"/>
</dbReference>
<dbReference type="Proteomes" id="UP000001307">
    <property type="component" value="Unassembled WGS sequence"/>
</dbReference>
<evidence type="ECO:0000313" key="6">
    <source>
        <dbReference type="Proteomes" id="UP000001307"/>
    </source>
</evidence>
<dbReference type="PROSITE" id="PS50088">
    <property type="entry name" value="ANK_REPEAT"/>
    <property type="match status" value="2"/>
</dbReference>
<keyword evidence="1" id="KW-0677">Repeat</keyword>
<evidence type="ECO:0000256" key="1">
    <source>
        <dbReference type="ARBA" id="ARBA00022737"/>
    </source>
</evidence>
<feature type="repeat" description="ANK" evidence="3">
    <location>
        <begin position="524"/>
        <end position="556"/>
    </location>
</feature>
<accession>E4X079</accession>
<dbReference type="InterPro" id="IPR050776">
    <property type="entry name" value="Ank_Repeat/CDKN_Inhibitor"/>
</dbReference>
<organism evidence="5">
    <name type="scientific">Oikopleura dioica</name>
    <name type="common">Tunicate</name>
    <dbReference type="NCBI Taxonomy" id="34765"/>
    <lineage>
        <taxon>Eukaryota</taxon>
        <taxon>Metazoa</taxon>
        <taxon>Chordata</taxon>
        <taxon>Tunicata</taxon>
        <taxon>Appendicularia</taxon>
        <taxon>Copelata</taxon>
        <taxon>Oikopleuridae</taxon>
        <taxon>Oikopleura</taxon>
    </lineage>
</organism>
<dbReference type="InterPro" id="IPR036770">
    <property type="entry name" value="Ankyrin_rpt-contain_sf"/>
</dbReference>
<feature type="transmembrane region" description="Helical" evidence="4">
    <location>
        <begin position="170"/>
        <end position="190"/>
    </location>
</feature>
<feature type="repeat" description="ANK" evidence="3">
    <location>
        <begin position="557"/>
        <end position="583"/>
    </location>
</feature>
<protein>
    <submittedName>
        <fullName evidence="5">Uncharacterized protein</fullName>
    </submittedName>
</protein>
<dbReference type="PROSITE" id="PS50297">
    <property type="entry name" value="ANK_REP_REGION"/>
    <property type="match status" value="2"/>
</dbReference>
<dbReference type="EMBL" id="FN653020">
    <property type="protein sequence ID" value="CBY23178.1"/>
    <property type="molecule type" value="Genomic_DNA"/>
</dbReference>
<dbReference type="InParanoid" id="E4X079"/>
<feature type="transmembrane region" description="Helical" evidence="4">
    <location>
        <begin position="202"/>
        <end position="221"/>
    </location>
</feature>